<reference evidence="1 2" key="1">
    <citation type="journal article" date="2019" name="Sci. Rep.">
        <title>Orb-weaving spider Araneus ventricosus genome elucidates the spidroin gene catalogue.</title>
        <authorList>
            <person name="Kono N."/>
            <person name="Nakamura H."/>
            <person name="Ohtoshi R."/>
            <person name="Moran D.A.P."/>
            <person name="Shinohara A."/>
            <person name="Yoshida Y."/>
            <person name="Fujiwara M."/>
            <person name="Mori M."/>
            <person name="Tomita M."/>
            <person name="Arakawa K."/>
        </authorList>
    </citation>
    <scope>NUCLEOTIDE SEQUENCE [LARGE SCALE GENOMIC DNA]</scope>
</reference>
<dbReference type="EMBL" id="BGPR01000807">
    <property type="protein sequence ID" value="GBM36249.1"/>
    <property type="molecule type" value="Genomic_DNA"/>
</dbReference>
<accession>A0A4Y2F7A6</accession>
<protein>
    <submittedName>
        <fullName evidence="1">Uncharacterized protein</fullName>
    </submittedName>
</protein>
<sequence length="81" mass="9443">MNPLTSGKWIRNDQRPAIATCPRDSFDVSVRVVVHQKDINIHWEGVSGLLSRWWFCVKRDCRIGCLKFNVAVTGWKQFRPD</sequence>
<organism evidence="1 2">
    <name type="scientific">Araneus ventricosus</name>
    <name type="common">Orbweaver spider</name>
    <name type="synonym">Epeira ventricosa</name>
    <dbReference type="NCBI Taxonomy" id="182803"/>
    <lineage>
        <taxon>Eukaryota</taxon>
        <taxon>Metazoa</taxon>
        <taxon>Ecdysozoa</taxon>
        <taxon>Arthropoda</taxon>
        <taxon>Chelicerata</taxon>
        <taxon>Arachnida</taxon>
        <taxon>Araneae</taxon>
        <taxon>Araneomorphae</taxon>
        <taxon>Entelegynae</taxon>
        <taxon>Araneoidea</taxon>
        <taxon>Araneidae</taxon>
        <taxon>Araneus</taxon>
    </lineage>
</organism>
<comment type="caution">
    <text evidence="1">The sequence shown here is derived from an EMBL/GenBank/DDBJ whole genome shotgun (WGS) entry which is preliminary data.</text>
</comment>
<proteinExistence type="predicted"/>
<name>A0A4Y2F7A6_ARAVE</name>
<evidence type="ECO:0000313" key="1">
    <source>
        <dbReference type="EMBL" id="GBM36249.1"/>
    </source>
</evidence>
<keyword evidence="2" id="KW-1185">Reference proteome</keyword>
<dbReference type="AlphaFoldDB" id="A0A4Y2F7A6"/>
<gene>
    <name evidence="1" type="ORF">AVEN_71955_1</name>
</gene>
<dbReference type="Proteomes" id="UP000499080">
    <property type="component" value="Unassembled WGS sequence"/>
</dbReference>
<evidence type="ECO:0000313" key="2">
    <source>
        <dbReference type="Proteomes" id="UP000499080"/>
    </source>
</evidence>